<evidence type="ECO:0000313" key="7">
    <source>
        <dbReference type="Proteomes" id="UP000199305"/>
    </source>
</evidence>
<dbReference type="GO" id="GO:0004112">
    <property type="term" value="F:cyclic-nucleotide phosphodiesterase activity"/>
    <property type="evidence" value="ECO:0007669"/>
    <property type="project" value="InterPro"/>
</dbReference>
<dbReference type="CDD" id="cd07402">
    <property type="entry name" value="MPP_GpdQ"/>
    <property type="match status" value="1"/>
</dbReference>
<proteinExistence type="inferred from homology"/>
<keyword evidence="2" id="KW-0378">Hydrolase</keyword>
<dbReference type="PANTHER" id="PTHR42988:SF2">
    <property type="entry name" value="CYCLIC NUCLEOTIDE PHOSPHODIESTERASE CBUA0032-RELATED"/>
    <property type="match status" value="1"/>
</dbReference>
<name>A0A1G8YAB6_9GAMM</name>
<accession>A0A1G8YAB6</accession>
<organism evidence="6 7">
    <name type="scientific">Microbulbifer yueqingensis</name>
    <dbReference type="NCBI Taxonomy" id="658219"/>
    <lineage>
        <taxon>Bacteria</taxon>
        <taxon>Pseudomonadati</taxon>
        <taxon>Pseudomonadota</taxon>
        <taxon>Gammaproteobacteria</taxon>
        <taxon>Cellvibrionales</taxon>
        <taxon>Microbulbiferaceae</taxon>
        <taxon>Microbulbifer</taxon>
    </lineage>
</organism>
<feature type="domain" description="Calcineurin-like phosphoesterase" evidence="5">
    <location>
        <begin position="18"/>
        <end position="207"/>
    </location>
</feature>
<evidence type="ECO:0000256" key="4">
    <source>
        <dbReference type="ARBA" id="ARBA00025742"/>
    </source>
</evidence>
<keyword evidence="3" id="KW-0408">Iron</keyword>
<comment type="similarity">
    <text evidence="4">Belongs to the cyclic nucleotide phosphodiesterase class-III family.</text>
</comment>
<reference evidence="7" key="1">
    <citation type="submission" date="2016-10" db="EMBL/GenBank/DDBJ databases">
        <authorList>
            <person name="Varghese N."/>
            <person name="Submissions S."/>
        </authorList>
    </citation>
    <scope>NUCLEOTIDE SEQUENCE [LARGE SCALE GENOMIC DNA]</scope>
    <source>
        <strain evidence="7">CGMCC 1.10658</strain>
    </source>
</reference>
<dbReference type="PANTHER" id="PTHR42988">
    <property type="entry name" value="PHOSPHOHYDROLASE"/>
    <property type="match status" value="1"/>
</dbReference>
<protein>
    <submittedName>
        <fullName evidence="6">Icc protein</fullName>
    </submittedName>
</protein>
<gene>
    <name evidence="6" type="ORF">SAMN05216212_1415</name>
</gene>
<sequence>MIASDGTRQKELSTTRHRLVQLTDPHIGGRPDYQLLGLDTGRTLDDVLRAIEREQPQTELLLATGDISANGAEAAYERFVRKMRGVSLSAPWFWLPGNHDRSERMREVAPANCAELIELGAWRLLLLDTSVEGQICGGLTEAQLERFATLLRECRGQPVMVLMHHQPVPVGSNWIDGHMLKEGAAQLLELVVAAGNVKALVWGHVHQQFDGELEGIGLHATPSTSVQFTPGSGPFSVDDKLPGYRWFDLCDDGSYRTGVERVQVSEYNVDLSSAGY</sequence>
<dbReference type="InterPro" id="IPR026575">
    <property type="entry name" value="GpdQ/CpdA-like"/>
</dbReference>
<dbReference type="STRING" id="658219.SAMN05216212_1415"/>
<dbReference type="SUPFAM" id="SSF56300">
    <property type="entry name" value="Metallo-dependent phosphatases"/>
    <property type="match status" value="1"/>
</dbReference>
<dbReference type="RefSeq" id="WP_245720623.1">
    <property type="nucleotide sequence ID" value="NZ_FNFH01000002.1"/>
</dbReference>
<evidence type="ECO:0000256" key="1">
    <source>
        <dbReference type="ARBA" id="ARBA00022723"/>
    </source>
</evidence>
<dbReference type="InterPro" id="IPR029052">
    <property type="entry name" value="Metallo-depent_PP-like"/>
</dbReference>
<dbReference type="AlphaFoldDB" id="A0A1G8YAB6"/>
<evidence type="ECO:0000313" key="6">
    <source>
        <dbReference type="EMBL" id="SDJ99623.1"/>
    </source>
</evidence>
<dbReference type="InterPro" id="IPR050884">
    <property type="entry name" value="CNP_phosphodiesterase-III"/>
</dbReference>
<keyword evidence="1" id="KW-0479">Metal-binding</keyword>
<dbReference type="Gene3D" id="3.60.21.10">
    <property type="match status" value="1"/>
</dbReference>
<dbReference type="Proteomes" id="UP000199305">
    <property type="component" value="Unassembled WGS sequence"/>
</dbReference>
<dbReference type="Pfam" id="PF00149">
    <property type="entry name" value="Metallophos"/>
    <property type="match status" value="1"/>
</dbReference>
<dbReference type="GO" id="GO:0046872">
    <property type="term" value="F:metal ion binding"/>
    <property type="evidence" value="ECO:0007669"/>
    <property type="project" value="UniProtKB-KW"/>
</dbReference>
<evidence type="ECO:0000256" key="3">
    <source>
        <dbReference type="ARBA" id="ARBA00023004"/>
    </source>
</evidence>
<evidence type="ECO:0000256" key="2">
    <source>
        <dbReference type="ARBA" id="ARBA00022801"/>
    </source>
</evidence>
<evidence type="ECO:0000259" key="5">
    <source>
        <dbReference type="Pfam" id="PF00149"/>
    </source>
</evidence>
<dbReference type="EMBL" id="FNFH01000002">
    <property type="protein sequence ID" value="SDJ99623.1"/>
    <property type="molecule type" value="Genomic_DNA"/>
</dbReference>
<dbReference type="InterPro" id="IPR004843">
    <property type="entry name" value="Calcineurin-like_PHP"/>
</dbReference>
<keyword evidence="7" id="KW-1185">Reference proteome</keyword>